<accession>A0A5R9JH56</accession>
<feature type="domain" description="Endonuclease/exonuclease/phosphatase" evidence="1">
    <location>
        <begin position="17"/>
        <end position="268"/>
    </location>
</feature>
<keyword evidence="2" id="KW-0255">Endonuclease</keyword>
<gene>
    <name evidence="2" type="ORF">FE263_08350</name>
</gene>
<dbReference type="Proteomes" id="UP000305654">
    <property type="component" value="Unassembled WGS sequence"/>
</dbReference>
<dbReference type="GO" id="GO:0004527">
    <property type="term" value="F:exonuclease activity"/>
    <property type="evidence" value="ECO:0007669"/>
    <property type="project" value="UniProtKB-KW"/>
</dbReference>
<reference evidence="2 3" key="1">
    <citation type="submission" date="2019-05" db="EMBL/GenBank/DDBJ databases">
        <authorList>
            <person name="Pankratov T."/>
            <person name="Grouzdev D."/>
        </authorList>
    </citation>
    <scope>NUCLEOTIDE SEQUENCE [LARGE SCALE GENOMIC DNA]</scope>
    <source>
        <strain evidence="2 3">KEBCLARHB70R</strain>
    </source>
</reference>
<keyword evidence="2" id="KW-0540">Nuclease</keyword>
<dbReference type="InterPro" id="IPR036691">
    <property type="entry name" value="Endo/exonu/phosph_ase_sf"/>
</dbReference>
<organism evidence="2 3">
    <name type="scientific">Lichenicoccus roseus</name>
    <dbReference type="NCBI Taxonomy" id="2683649"/>
    <lineage>
        <taxon>Bacteria</taxon>
        <taxon>Pseudomonadati</taxon>
        <taxon>Pseudomonadota</taxon>
        <taxon>Alphaproteobacteria</taxon>
        <taxon>Acetobacterales</taxon>
        <taxon>Acetobacteraceae</taxon>
        <taxon>Lichenicoccus</taxon>
    </lineage>
</organism>
<protein>
    <submittedName>
        <fullName evidence="2">Endonuclease/exonuclease/phosphatase family protein</fullName>
    </submittedName>
</protein>
<sequence>MATAAGHAEPPPGIKLATWNLEWLTTRPTGDASLPDDATTKRPEDIATLAGYAAHLDADAVGIQEVDGPEIAARIFPPDRYQIFMTDDHVVQRVGLAVRRGFVVTRYPDLQGLDVTSPGAAHHLRSGLDVSIARDGMRLRILVVHLKTGCWRMGFGSSAPFQCRLLHLQLDVLKSWLEARQAEHIPFVLMGDFNRNMPVHDVFLDALEASAPMVLATAGHISPCWGGEDFIDHIFAGGAAQAWLAPETLRVMVYRETNPDMKERLSDHCAVSVRLAPDR</sequence>
<dbReference type="GO" id="GO:0004519">
    <property type="term" value="F:endonuclease activity"/>
    <property type="evidence" value="ECO:0007669"/>
    <property type="project" value="UniProtKB-KW"/>
</dbReference>
<evidence type="ECO:0000313" key="3">
    <source>
        <dbReference type="Proteomes" id="UP000305654"/>
    </source>
</evidence>
<evidence type="ECO:0000259" key="1">
    <source>
        <dbReference type="Pfam" id="PF03372"/>
    </source>
</evidence>
<dbReference type="SUPFAM" id="SSF56219">
    <property type="entry name" value="DNase I-like"/>
    <property type="match status" value="1"/>
</dbReference>
<dbReference type="InterPro" id="IPR005135">
    <property type="entry name" value="Endo/exonuclease/phosphatase"/>
</dbReference>
<dbReference type="AlphaFoldDB" id="A0A5R9JH56"/>
<dbReference type="Pfam" id="PF03372">
    <property type="entry name" value="Exo_endo_phos"/>
    <property type="match status" value="1"/>
</dbReference>
<proteinExistence type="predicted"/>
<dbReference type="OrthoDB" id="395856at2"/>
<keyword evidence="3" id="KW-1185">Reference proteome</keyword>
<dbReference type="EMBL" id="VCDI01000002">
    <property type="protein sequence ID" value="TLU73638.1"/>
    <property type="molecule type" value="Genomic_DNA"/>
</dbReference>
<comment type="caution">
    <text evidence="2">The sequence shown here is derived from an EMBL/GenBank/DDBJ whole genome shotgun (WGS) entry which is preliminary data.</text>
</comment>
<evidence type="ECO:0000313" key="2">
    <source>
        <dbReference type="EMBL" id="TLU73638.1"/>
    </source>
</evidence>
<name>A0A5R9JH56_9PROT</name>
<keyword evidence="2" id="KW-0269">Exonuclease</keyword>
<dbReference type="Gene3D" id="3.60.10.10">
    <property type="entry name" value="Endonuclease/exonuclease/phosphatase"/>
    <property type="match status" value="1"/>
</dbReference>
<keyword evidence="2" id="KW-0378">Hydrolase</keyword>